<dbReference type="STRING" id="29430.AHTJS_05110"/>
<accession>A0A1L6KL53</accession>
<keyword evidence="2" id="KW-0689">Ribosomal protein</keyword>
<keyword evidence="1" id="KW-1133">Transmembrane helix</keyword>
<dbReference type="EMBL" id="CP031976">
    <property type="protein sequence ID" value="QHI12887.1"/>
    <property type="molecule type" value="Genomic_DNA"/>
</dbReference>
<protein>
    <submittedName>
        <fullName evidence="2">50S ribosomal protein L7/L12</fullName>
    </submittedName>
</protein>
<dbReference type="InterPro" id="IPR014719">
    <property type="entry name" value="Ribosomal_bL12_C/ClpS-like"/>
</dbReference>
<dbReference type="GeneID" id="56328666"/>
<keyword evidence="2" id="KW-0687">Ribonucleoprotein</keyword>
<dbReference type="Gene3D" id="3.30.1390.10">
    <property type="match status" value="1"/>
</dbReference>
<dbReference type="EMBL" id="WTTO01000001">
    <property type="protein sequence ID" value="NAR72023.1"/>
    <property type="molecule type" value="Genomic_DNA"/>
</dbReference>
<organism evidence="2 6">
    <name type="scientific">Acinetobacter haemolyticus</name>
    <dbReference type="NCBI Taxonomy" id="29430"/>
    <lineage>
        <taxon>Bacteria</taxon>
        <taxon>Pseudomonadati</taxon>
        <taxon>Pseudomonadota</taxon>
        <taxon>Gammaproteobacteria</taxon>
        <taxon>Moraxellales</taxon>
        <taxon>Moraxellaceae</taxon>
        <taxon>Acinetobacter</taxon>
    </lineage>
</organism>
<evidence type="ECO:0000313" key="3">
    <source>
        <dbReference type="EMBL" id="QBQ15735.1"/>
    </source>
</evidence>
<evidence type="ECO:0000313" key="4">
    <source>
        <dbReference type="EMBL" id="QHI12887.1"/>
    </source>
</evidence>
<dbReference type="OrthoDB" id="8857528at2"/>
<dbReference type="Proteomes" id="UP000451048">
    <property type="component" value="Unassembled WGS sequence"/>
</dbReference>
<dbReference type="GO" id="GO:0005840">
    <property type="term" value="C:ribosome"/>
    <property type="evidence" value="ECO:0007669"/>
    <property type="project" value="UniProtKB-KW"/>
</dbReference>
<reference evidence="3 5" key="2">
    <citation type="submission" date="2019-03" db="EMBL/GenBank/DDBJ databases">
        <title>Complete genome sequence of two outbreak-associated Acinetobacter haemolyticus strains.</title>
        <authorList>
            <person name="Bai L."/>
            <person name="Zhang S.-C."/>
            <person name="Deng Y."/>
            <person name="Song C.-C."/>
            <person name="Kang G.-B."/>
            <person name="Dong Y."/>
            <person name="Wang Y."/>
            <person name="Gao F."/>
            <person name="Huang H."/>
        </authorList>
    </citation>
    <scope>NUCLEOTIDE SEQUENCE [LARGE SCALE GENOMIC DNA]</scope>
    <source>
        <strain evidence="3 5">TJR01</strain>
    </source>
</reference>
<dbReference type="Proteomes" id="UP000463868">
    <property type="component" value="Chromosome"/>
</dbReference>
<evidence type="ECO:0000313" key="6">
    <source>
        <dbReference type="Proteomes" id="UP000451048"/>
    </source>
</evidence>
<dbReference type="EMBL" id="CP038009">
    <property type="protein sequence ID" value="QBQ15735.1"/>
    <property type="molecule type" value="Genomic_DNA"/>
</dbReference>
<evidence type="ECO:0000313" key="5">
    <source>
        <dbReference type="Proteomes" id="UP000294395"/>
    </source>
</evidence>
<feature type="transmembrane region" description="Helical" evidence="1">
    <location>
        <begin position="67"/>
        <end position="86"/>
    </location>
</feature>
<dbReference type="AlphaFoldDB" id="A0A1L6KL53"/>
<evidence type="ECO:0000313" key="2">
    <source>
        <dbReference type="EMBL" id="NAR72023.1"/>
    </source>
</evidence>
<keyword evidence="1" id="KW-0812">Transmembrane</keyword>
<name>A0A1L6KL53_ACIHA</name>
<dbReference type="KEGG" id="ahl:AHTJS_05110"/>
<reference evidence="2 6" key="3">
    <citation type="submission" date="2019-12" db="EMBL/GenBank/DDBJ databases">
        <title>Acinetobacter haemolyticus comparative genomics.</title>
        <authorList>
            <person name="Castro-Jaimes S."/>
            <person name="Bello-Lopez E."/>
            <person name="Velazquez-Acosta C."/>
            <person name="Volkow-Fernandez P."/>
            <person name="Lozano-Zarain P."/>
            <person name="Castillo Ramirez S."/>
            <person name="Cevallos M.A."/>
        </authorList>
    </citation>
    <scope>NUCLEOTIDE SEQUENCE [LARGE SCALE GENOMIC DNA]</scope>
    <source>
        <strain evidence="2 6">AN10</strain>
    </source>
</reference>
<proteinExistence type="predicted"/>
<sequence length="87" mass="10174">MNLPHKIPPEALQMLRDGQLIHAIKITREKTGLGLKESKDLIDQYLNDHPQEQTRIQEQLTQRSRSGLKVFVVIFLILVILIWFVMQ</sequence>
<dbReference type="RefSeq" id="WP_005089702.1">
    <property type="nucleotide sequence ID" value="NZ_CP018871.1"/>
</dbReference>
<reference evidence="4 7" key="1">
    <citation type="submission" date="2018-08" db="EMBL/GenBank/DDBJ databases">
        <title>Analysis of the genomic diversity of Mexican Acinetobacter haemolyticus clinical isolates.</title>
        <authorList>
            <person name="Castro-Jaimes S."/>
            <person name="Cevallos M.A."/>
        </authorList>
    </citation>
    <scope>NUCLEOTIDE SEQUENCE [LARGE SCALE GENOMIC DNA]</scope>
    <source>
        <strain evidence="4 7">AN43</strain>
    </source>
</reference>
<gene>
    <name evidence="4" type="ORF">AhaeAN43_05555</name>
    <name evidence="3" type="ORF">AHTJR_05375</name>
    <name evidence="2" type="ORF">GPS52_00670</name>
</gene>
<evidence type="ECO:0000313" key="7">
    <source>
        <dbReference type="Proteomes" id="UP000463868"/>
    </source>
</evidence>
<dbReference type="Proteomes" id="UP000294395">
    <property type="component" value="Chromosome"/>
</dbReference>
<keyword evidence="1" id="KW-0472">Membrane</keyword>
<evidence type="ECO:0000256" key="1">
    <source>
        <dbReference type="SAM" id="Phobius"/>
    </source>
</evidence>